<gene>
    <name evidence="4" type="ORF">GCM10010255_12820</name>
</gene>
<keyword evidence="2" id="KW-0560">Oxidoreductase</keyword>
<evidence type="ECO:0000256" key="1">
    <source>
        <dbReference type="ARBA" id="ARBA00006484"/>
    </source>
</evidence>
<dbReference type="InterPro" id="IPR036291">
    <property type="entry name" value="NAD(P)-bd_dom_sf"/>
</dbReference>
<dbReference type="PANTHER" id="PTHR42760">
    <property type="entry name" value="SHORT-CHAIN DEHYDROGENASES/REDUCTASES FAMILY MEMBER"/>
    <property type="match status" value="1"/>
</dbReference>
<dbReference type="Pfam" id="PF13561">
    <property type="entry name" value="adh_short_C2"/>
    <property type="match status" value="1"/>
</dbReference>
<comment type="caution">
    <text evidence="4">The sequence shown here is derived from an EMBL/GenBank/DDBJ whole genome shotgun (WGS) entry which is preliminary data.</text>
</comment>
<organism evidence="4 5">
    <name type="scientific">Streptomyces coeruleofuscus</name>
    <dbReference type="NCBI Taxonomy" id="66879"/>
    <lineage>
        <taxon>Bacteria</taxon>
        <taxon>Bacillati</taxon>
        <taxon>Actinomycetota</taxon>
        <taxon>Actinomycetes</taxon>
        <taxon>Kitasatosporales</taxon>
        <taxon>Streptomycetaceae</taxon>
        <taxon>Streptomyces</taxon>
    </lineage>
</organism>
<dbReference type="InterPro" id="IPR020904">
    <property type="entry name" value="Sc_DH/Rdtase_CS"/>
</dbReference>
<dbReference type="Proteomes" id="UP001499986">
    <property type="component" value="Unassembled WGS sequence"/>
</dbReference>
<proteinExistence type="inferred from homology"/>
<evidence type="ECO:0000256" key="2">
    <source>
        <dbReference type="ARBA" id="ARBA00023002"/>
    </source>
</evidence>
<evidence type="ECO:0000313" key="4">
    <source>
        <dbReference type="EMBL" id="GAA2386830.1"/>
    </source>
</evidence>
<dbReference type="PANTHER" id="PTHR42760:SF115">
    <property type="entry name" value="3-OXOACYL-[ACYL-CARRIER-PROTEIN] REDUCTASE FABG"/>
    <property type="match status" value="1"/>
</dbReference>
<dbReference type="InterPro" id="IPR002347">
    <property type="entry name" value="SDR_fam"/>
</dbReference>
<evidence type="ECO:0000259" key="3">
    <source>
        <dbReference type="SMART" id="SM00822"/>
    </source>
</evidence>
<dbReference type="PRINTS" id="PR00080">
    <property type="entry name" value="SDRFAMILY"/>
</dbReference>
<keyword evidence="5" id="KW-1185">Reference proteome</keyword>
<dbReference type="EMBL" id="BAAASE010000001">
    <property type="protein sequence ID" value="GAA2386830.1"/>
    <property type="molecule type" value="Genomic_DNA"/>
</dbReference>
<protein>
    <submittedName>
        <fullName evidence="4">Glucose 1-dehydrogenase</fullName>
    </submittedName>
</protein>
<dbReference type="SUPFAM" id="SSF51735">
    <property type="entry name" value="NAD(P)-binding Rossmann-fold domains"/>
    <property type="match status" value="1"/>
</dbReference>
<dbReference type="SMART" id="SM00822">
    <property type="entry name" value="PKS_KR"/>
    <property type="match status" value="1"/>
</dbReference>
<sequence length="298" mass="31128">MIHDTDYIPPRGIRAMDGTTNIAASACRSRVLVMTTPATRATQAYLSELFSLHGRVAVVTGGSSGIGRAITRALARAGASVVVVARGEAGLVATVEELTAEGCRAAWVSADLSTREGVRTAAERAVEAFGEPDILVNSAGINVRPPMDELTEDVWDLTMAVNLDAPFLLGQRFGPGMAERGHGRILHISSQQAHRAFVQSGAYGASKGGLESLARSQAEAWSPRGVTCNVLVPGFVMTPLNTRLSSDPEKVAALAERTLIGRNGLAEDFAGVAVFLASPASAYITGQAVFVDGGMSVH</sequence>
<dbReference type="InterPro" id="IPR057326">
    <property type="entry name" value="KR_dom"/>
</dbReference>
<evidence type="ECO:0000313" key="5">
    <source>
        <dbReference type="Proteomes" id="UP001499986"/>
    </source>
</evidence>
<dbReference type="PROSITE" id="PS00061">
    <property type="entry name" value="ADH_SHORT"/>
    <property type="match status" value="1"/>
</dbReference>
<reference evidence="5" key="1">
    <citation type="journal article" date="2019" name="Int. J. Syst. Evol. Microbiol.">
        <title>The Global Catalogue of Microorganisms (GCM) 10K type strain sequencing project: providing services to taxonomists for standard genome sequencing and annotation.</title>
        <authorList>
            <consortium name="The Broad Institute Genomics Platform"/>
            <consortium name="The Broad Institute Genome Sequencing Center for Infectious Disease"/>
            <person name="Wu L."/>
            <person name="Ma J."/>
        </authorList>
    </citation>
    <scope>NUCLEOTIDE SEQUENCE [LARGE SCALE GENOMIC DNA]</scope>
    <source>
        <strain evidence="5">JCM 4358</strain>
    </source>
</reference>
<dbReference type="Gene3D" id="3.40.50.720">
    <property type="entry name" value="NAD(P)-binding Rossmann-like Domain"/>
    <property type="match status" value="1"/>
</dbReference>
<feature type="domain" description="Ketoreductase" evidence="3">
    <location>
        <begin position="55"/>
        <end position="236"/>
    </location>
</feature>
<name>A0ABP5USB8_9ACTN</name>
<comment type="similarity">
    <text evidence="1">Belongs to the short-chain dehydrogenases/reductases (SDR) family.</text>
</comment>
<accession>A0ABP5USB8</accession>
<dbReference type="PRINTS" id="PR00081">
    <property type="entry name" value="GDHRDH"/>
</dbReference>